<evidence type="ECO:0000313" key="4">
    <source>
        <dbReference type="Proteomes" id="UP000777438"/>
    </source>
</evidence>
<evidence type="ECO:0000256" key="1">
    <source>
        <dbReference type="SAM" id="MobiDB-lite"/>
    </source>
</evidence>
<evidence type="ECO:0000259" key="2">
    <source>
        <dbReference type="Pfam" id="PF06985"/>
    </source>
</evidence>
<dbReference type="PANTHER" id="PTHR33112">
    <property type="entry name" value="DOMAIN PROTEIN, PUTATIVE-RELATED"/>
    <property type="match status" value="1"/>
</dbReference>
<keyword evidence="4" id="KW-1185">Reference proteome</keyword>
<sequence length="703" mass="78466">MVSPVITPSYIIPAAKDSSMTTACRAETNLWRRTLADDLDDRGVVKPDKFCSDCIAFCRQSKLLRALPSLCANNPSDEELGQCGSEYARHSTLGGLRSSYLQGCHLCSKIWEITNQEECQRVGEILLEQDGRGVSEDTIVFLKIEVEKLRRLCVIGVWIDNVVDGIGFPLQGLVPVLLSSGKMSDSPSPRKSISQSDSRCPPMLPTSTKGLTVSTASETSLLLAKSWLEACKKSHVTCERSRSVSTPSQPEPLPTRLIDVGEPDKPLSPRIYIPDPAGPNLTYLTLSHCWGTGQFLKLTLANMEDLKRGIPHDRLPGTFRDALVVTRALGHRFLWIDSLCICQDSNEDWKREAARMKSVYANSTCNLSALDGYDPRGFLSHRNPLIRHPTRLPVPGGVSIVAEQPHLEAHFRLAHFDFEDSKLLTRAWVFQERLLSPRNIFFSKSGLSWECHEYVASEPWSTGMPRSMSDRVKEKFAAVLQPGGQCDDETRRPFLHAWHLLVESYTGMQLTYSSDRIVAFSGVAGFVQQMSGLTYMAGLWREHLFYDLMWFTDPSDMNIRGEVIPKPPSWSWMSVEGPVIFAGGGHIEVDLGTTSLPILYQAEILDCRIKEISGGSVALGEVMEGLLVLRGLIKEVAHWRPQRGCPSAPYVAEFKDDRICTFVPDVESEVEKCNHLFFFLVACLDNDTEPAGEKTRTRAWALL</sequence>
<dbReference type="OrthoDB" id="5362512at2759"/>
<accession>A0A9P8VPX7</accession>
<name>A0A9P8VPX7_9HYPO</name>
<feature type="compositionally biased region" description="Polar residues" evidence="1">
    <location>
        <begin position="181"/>
        <end position="198"/>
    </location>
</feature>
<dbReference type="AlphaFoldDB" id="A0A9P8VPX7"/>
<gene>
    <name evidence="3" type="ORF">B0T10DRAFT_572997</name>
</gene>
<dbReference type="Proteomes" id="UP000777438">
    <property type="component" value="Unassembled WGS sequence"/>
</dbReference>
<dbReference type="PANTHER" id="PTHR33112:SF8">
    <property type="entry name" value="HETEROKARYON INCOMPATIBILITY DOMAIN-CONTAINING PROTEIN"/>
    <property type="match status" value="1"/>
</dbReference>
<dbReference type="Pfam" id="PF06985">
    <property type="entry name" value="HET"/>
    <property type="match status" value="1"/>
</dbReference>
<reference evidence="3 4" key="1">
    <citation type="journal article" date="2021" name="Nat. Commun.">
        <title>Genetic determinants of endophytism in the Arabidopsis root mycobiome.</title>
        <authorList>
            <person name="Mesny F."/>
            <person name="Miyauchi S."/>
            <person name="Thiergart T."/>
            <person name="Pickel B."/>
            <person name="Atanasova L."/>
            <person name="Karlsson M."/>
            <person name="Huettel B."/>
            <person name="Barry K.W."/>
            <person name="Haridas S."/>
            <person name="Chen C."/>
            <person name="Bauer D."/>
            <person name="Andreopoulos W."/>
            <person name="Pangilinan J."/>
            <person name="LaButti K."/>
            <person name="Riley R."/>
            <person name="Lipzen A."/>
            <person name="Clum A."/>
            <person name="Drula E."/>
            <person name="Henrissat B."/>
            <person name="Kohler A."/>
            <person name="Grigoriev I.V."/>
            <person name="Martin F.M."/>
            <person name="Hacquard S."/>
        </authorList>
    </citation>
    <scope>NUCLEOTIDE SEQUENCE [LARGE SCALE GENOMIC DNA]</scope>
    <source>
        <strain evidence="3 4">MPI-CAGE-CH-0241</strain>
    </source>
</reference>
<comment type="caution">
    <text evidence="3">The sequence shown here is derived from an EMBL/GenBank/DDBJ whole genome shotgun (WGS) entry which is preliminary data.</text>
</comment>
<feature type="region of interest" description="Disordered" evidence="1">
    <location>
        <begin position="181"/>
        <end position="212"/>
    </location>
</feature>
<dbReference type="EMBL" id="JAGPYM010000110">
    <property type="protein sequence ID" value="KAH6867308.1"/>
    <property type="molecule type" value="Genomic_DNA"/>
</dbReference>
<proteinExistence type="predicted"/>
<feature type="domain" description="Heterokaryon incompatibility" evidence="2">
    <location>
        <begin position="283"/>
        <end position="432"/>
    </location>
</feature>
<organism evidence="3 4">
    <name type="scientific">Thelonectria olida</name>
    <dbReference type="NCBI Taxonomy" id="1576542"/>
    <lineage>
        <taxon>Eukaryota</taxon>
        <taxon>Fungi</taxon>
        <taxon>Dikarya</taxon>
        <taxon>Ascomycota</taxon>
        <taxon>Pezizomycotina</taxon>
        <taxon>Sordariomycetes</taxon>
        <taxon>Hypocreomycetidae</taxon>
        <taxon>Hypocreales</taxon>
        <taxon>Nectriaceae</taxon>
        <taxon>Thelonectria</taxon>
    </lineage>
</organism>
<evidence type="ECO:0000313" key="3">
    <source>
        <dbReference type="EMBL" id="KAH6867308.1"/>
    </source>
</evidence>
<protein>
    <submittedName>
        <fullName evidence="3">Heterokaryon incompatibility protein-domain-containing protein</fullName>
    </submittedName>
</protein>
<dbReference type="InterPro" id="IPR010730">
    <property type="entry name" value="HET"/>
</dbReference>